<organism evidence="2">
    <name type="scientific">Zea mays</name>
    <name type="common">Maize</name>
    <dbReference type="NCBI Taxonomy" id="4577"/>
    <lineage>
        <taxon>Eukaryota</taxon>
        <taxon>Viridiplantae</taxon>
        <taxon>Streptophyta</taxon>
        <taxon>Embryophyta</taxon>
        <taxon>Tracheophyta</taxon>
        <taxon>Spermatophyta</taxon>
        <taxon>Magnoliopsida</taxon>
        <taxon>Liliopsida</taxon>
        <taxon>Poales</taxon>
        <taxon>Poaceae</taxon>
        <taxon>PACMAD clade</taxon>
        <taxon>Panicoideae</taxon>
        <taxon>Andropogonodae</taxon>
        <taxon>Andropogoneae</taxon>
        <taxon>Tripsacinae</taxon>
        <taxon>Zea</taxon>
    </lineage>
</organism>
<dbReference type="EMBL" id="EU954268">
    <property type="protein sequence ID" value="ACG26386.1"/>
    <property type="molecule type" value="mRNA"/>
</dbReference>
<dbReference type="InterPro" id="IPR006016">
    <property type="entry name" value="UspA"/>
</dbReference>
<evidence type="ECO:0000313" key="2">
    <source>
        <dbReference type="EMBL" id="ACG26386.1"/>
    </source>
</evidence>
<dbReference type="Gene3D" id="3.40.50.620">
    <property type="entry name" value="HUPs"/>
    <property type="match status" value="1"/>
</dbReference>
<dbReference type="SUPFAM" id="SSF52402">
    <property type="entry name" value="Adenine nucleotide alpha hydrolases-like"/>
    <property type="match status" value="1"/>
</dbReference>
<accession>B6SNF3</accession>
<dbReference type="SMR" id="B6SNF3"/>
<dbReference type="PANTHER" id="PTHR31964:SF125">
    <property type="entry name" value="OS05G0357525 PROTEIN"/>
    <property type="match status" value="1"/>
</dbReference>
<proteinExistence type="evidence at transcript level"/>
<sequence>METAAVAAAGAGRRIMVAVDEGEESLHALNWCLANVVSPAGGDTLVLVHARRPRPVYAAMDSAGYMMTSDVLASVERHANAVSAAAVDKAKRVCADHPHVKVETMVESGDPRDVICDAANKMAADLLVMGSHGYGFIQRFANGPCRLRSRWCSCIQDIKCVLCYFLSTSK</sequence>
<evidence type="ECO:0000259" key="1">
    <source>
        <dbReference type="Pfam" id="PF00582"/>
    </source>
</evidence>
<dbReference type="PANTHER" id="PTHR31964">
    <property type="entry name" value="ADENINE NUCLEOTIDE ALPHA HYDROLASES-LIKE SUPERFAMILY PROTEIN"/>
    <property type="match status" value="1"/>
</dbReference>
<dbReference type="Pfam" id="PF00582">
    <property type="entry name" value="Usp"/>
    <property type="match status" value="1"/>
</dbReference>
<reference evidence="2" key="1">
    <citation type="journal article" date="2009" name="Plant Mol. Biol.">
        <title>Insights into corn genes derived from large-scale cDNA sequencing.</title>
        <authorList>
            <person name="Alexandrov N.N."/>
            <person name="Brover V.V."/>
            <person name="Freidin S."/>
            <person name="Troukhan M.E."/>
            <person name="Tatarinova T.V."/>
            <person name="Zhang H."/>
            <person name="Swaller T.J."/>
            <person name="Lu Y.P."/>
            <person name="Bouck J."/>
            <person name="Flavell R.B."/>
            <person name="Feldmann K.A."/>
        </authorList>
    </citation>
    <scope>NUCLEOTIDE SEQUENCE</scope>
</reference>
<dbReference type="InterPro" id="IPR014729">
    <property type="entry name" value="Rossmann-like_a/b/a_fold"/>
</dbReference>
<dbReference type="ExpressionAtlas" id="B6SNF3">
    <property type="expression patterns" value="baseline and differential"/>
</dbReference>
<dbReference type="AlphaFoldDB" id="B6SNF3"/>
<feature type="domain" description="UspA" evidence="1">
    <location>
        <begin position="13"/>
        <end position="140"/>
    </location>
</feature>
<dbReference type="CDD" id="cd23659">
    <property type="entry name" value="USP_At3g01520-like"/>
    <property type="match status" value="1"/>
</dbReference>
<protein>
    <submittedName>
        <fullName evidence="2">Universal stress protein</fullName>
    </submittedName>
</protein>
<name>B6SNF3_MAIZE</name>